<proteinExistence type="predicted"/>
<dbReference type="InterPro" id="IPR003591">
    <property type="entry name" value="Leu-rich_rpt_typical-subtyp"/>
</dbReference>
<organism evidence="3">
    <name type="scientific">Clastoptera arizonana</name>
    <name type="common">Arizona spittle bug</name>
    <dbReference type="NCBI Taxonomy" id="38151"/>
    <lineage>
        <taxon>Eukaryota</taxon>
        <taxon>Metazoa</taxon>
        <taxon>Ecdysozoa</taxon>
        <taxon>Arthropoda</taxon>
        <taxon>Hexapoda</taxon>
        <taxon>Insecta</taxon>
        <taxon>Pterygota</taxon>
        <taxon>Neoptera</taxon>
        <taxon>Paraneoptera</taxon>
        <taxon>Hemiptera</taxon>
        <taxon>Auchenorrhyncha</taxon>
        <taxon>Cercopoidea</taxon>
        <taxon>Clastopteridae</taxon>
        <taxon>Clastoptera</taxon>
    </lineage>
</organism>
<reference evidence="3" key="1">
    <citation type="submission" date="2015-12" db="EMBL/GenBank/DDBJ databases">
        <title>De novo transcriptome assembly of four potential Pierce s Disease insect vectors from Arizona vineyards.</title>
        <authorList>
            <person name="Tassone E.E."/>
        </authorList>
    </citation>
    <scope>NUCLEOTIDE SEQUENCE</scope>
</reference>
<dbReference type="PROSITE" id="PS51450">
    <property type="entry name" value="LRR"/>
    <property type="match status" value="1"/>
</dbReference>
<gene>
    <name evidence="3" type="ORF">g.38926</name>
</gene>
<evidence type="ECO:0000256" key="2">
    <source>
        <dbReference type="ARBA" id="ARBA00022737"/>
    </source>
</evidence>
<evidence type="ECO:0008006" key="4">
    <source>
        <dbReference type="Google" id="ProtNLM"/>
    </source>
</evidence>
<dbReference type="GO" id="GO:0005737">
    <property type="term" value="C:cytoplasm"/>
    <property type="evidence" value="ECO:0007669"/>
    <property type="project" value="TreeGrafter"/>
</dbReference>
<dbReference type="InterPro" id="IPR032675">
    <property type="entry name" value="LRR_dom_sf"/>
</dbReference>
<evidence type="ECO:0000256" key="1">
    <source>
        <dbReference type="ARBA" id="ARBA00022614"/>
    </source>
</evidence>
<dbReference type="SMART" id="SM00369">
    <property type="entry name" value="LRR_TYP"/>
    <property type="match status" value="3"/>
</dbReference>
<evidence type="ECO:0000313" key="3">
    <source>
        <dbReference type="EMBL" id="JAS26615.1"/>
    </source>
</evidence>
<dbReference type="InterPro" id="IPR050216">
    <property type="entry name" value="LRR_domain-containing"/>
</dbReference>
<dbReference type="Gene3D" id="3.80.10.10">
    <property type="entry name" value="Ribonuclease Inhibitor"/>
    <property type="match status" value="1"/>
</dbReference>
<dbReference type="AlphaFoldDB" id="A0A1B6DLS1"/>
<dbReference type="PANTHER" id="PTHR48051:SF46">
    <property type="entry name" value="LEUCINE RICH REPEAT-CONTAINING DOMAIN PROTEIN"/>
    <property type="match status" value="1"/>
</dbReference>
<dbReference type="PANTHER" id="PTHR48051">
    <property type="match status" value="1"/>
</dbReference>
<feature type="non-terminal residue" evidence="3">
    <location>
        <position position="1"/>
    </location>
</feature>
<dbReference type="Pfam" id="PF13855">
    <property type="entry name" value="LRR_8"/>
    <property type="match status" value="1"/>
</dbReference>
<dbReference type="SUPFAM" id="SSF52058">
    <property type="entry name" value="L domain-like"/>
    <property type="match status" value="1"/>
</dbReference>
<keyword evidence="2" id="KW-0677">Repeat</keyword>
<name>A0A1B6DLS1_9HEMI</name>
<dbReference type="InterPro" id="IPR001611">
    <property type="entry name" value="Leu-rich_rpt"/>
</dbReference>
<sequence>VITISKLHHTRKTGHLILSKANLSEIPEKVFTIDILDEIEAKNLDLTLGQSSEQRWWEFKPLEKLDLSFNCIKNVPDDIKHMNSLRIFDLQHNSLEEISEEIASALHLIHLNLAYNKLPLLPFGIYKLEKLKELLVDHNLLSQLNEDIGNLLSLEILVRAFSKYVYKILLFNSKFLFDICNGG</sequence>
<keyword evidence="1" id="KW-0433">Leucine-rich repeat</keyword>
<protein>
    <recommendedName>
        <fullName evidence="4">Leucine-rich repeat-containing protein 40</fullName>
    </recommendedName>
</protein>
<accession>A0A1B6DLS1</accession>
<dbReference type="EMBL" id="GEDC01010683">
    <property type="protein sequence ID" value="JAS26615.1"/>
    <property type="molecule type" value="Transcribed_RNA"/>
</dbReference>